<reference evidence="1" key="1">
    <citation type="submission" date="2022-12" db="EMBL/GenBank/DDBJ databases">
        <title>Genome Sequence of Lasiodiplodia mahajangana.</title>
        <authorList>
            <person name="Buettner E."/>
        </authorList>
    </citation>
    <scope>NUCLEOTIDE SEQUENCE</scope>
    <source>
        <strain evidence="1">VT137</strain>
    </source>
</reference>
<sequence length="528" mass="59752">MRYISATEIVMTIAILALFIIFELTYRISFSPVGSQRNALTGDIHSECRIWPDLSTVDPSLPIYASCPGDISSPYVGDSYVLGNPQRCLAATSRLDQYHEQAGRNWSEVKWGEVQSRCASINPKLHPPEKSIHQRWQGSEHLRSRDNIREKNDERSAIVLRTWDDYEYTDTRLAWLRALIAEVSLQRHDGYQVFFLVNIKDPELNLEDNSVYDTALQKFVPEEFRDMALLFNEGTLNAWYPLIQEHGAQDQMYQALQIFSSKFSEYSYVWQLEMDLRFTGHVHDTLAASSAYAKAQGRRNLWERNGRFYIPELHGSHENFLDAVDLEIGDTGVWGPAASSEFIPAGSPPPPRTEQDWGVGEEADLITFMPMIDPVGTDWIYETEVHGFKDGVQTPRRAAIISITRSSRRLLQLVDEAQRQRGQWLVSEATLETFSLLHGLKAVTVPHPIAFAGNLTPEELDSAIHKGPPSNKAGGKLPSMLYTKEGWVPGPWREASYWFTGNGAQAVWDSYVGGAQLPPMLLHPVKEK</sequence>
<accession>A0ACC2JWT2</accession>
<protein>
    <submittedName>
        <fullName evidence="1">Uncharacterized protein</fullName>
    </submittedName>
</protein>
<gene>
    <name evidence="1" type="ORF">O1611_g1665</name>
</gene>
<name>A0ACC2JWT2_9PEZI</name>
<dbReference type="EMBL" id="JAPUUL010000200">
    <property type="protein sequence ID" value="KAJ8131958.1"/>
    <property type="molecule type" value="Genomic_DNA"/>
</dbReference>
<proteinExistence type="predicted"/>
<dbReference type="Proteomes" id="UP001153332">
    <property type="component" value="Unassembled WGS sequence"/>
</dbReference>
<organism evidence="1 2">
    <name type="scientific">Lasiodiplodia mahajangana</name>
    <dbReference type="NCBI Taxonomy" id="1108764"/>
    <lineage>
        <taxon>Eukaryota</taxon>
        <taxon>Fungi</taxon>
        <taxon>Dikarya</taxon>
        <taxon>Ascomycota</taxon>
        <taxon>Pezizomycotina</taxon>
        <taxon>Dothideomycetes</taxon>
        <taxon>Dothideomycetes incertae sedis</taxon>
        <taxon>Botryosphaeriales</taxon>
        <taxon>Botryosphaeriaceae</taxon>
        <taxon>Lasiodiplodia</taxon>
    </lineage>
</organism>
<evidence type="ECO:0000313" key="2">
    <source>
        <dbReference type="Proteomes" id="UP001153332"/>
    </source>
</evidence>
<evidence type="ECO:0000313" key="1">
    <source>
        <dbReference type="EMBL" id="KAJ8131958.1"/>
    </source>
</evidence>
<keyword evidence="2" id="KW-1185">Reference proteome</keyword>
<comment type="caution">
    <text evidence="1">The sequence shown here is derived from an EMBL/GenBank/DDBJ whole genome shotgun (WGS) entry which is preliminary data.</text>
</comment>